<dbReference type="Gene3D" id="3.10.180.10">
    <property type="entry name" value="2,3-Dihydroxybiphenyl 1,2-Dioxygenase, domain 1"/>
    <property type="match status" value="2"/>
</dbReference>
<proteinExistence type="inferred from homology"/>
<dbReference type="InterPro" id="IPR036237">
    <property type="entry name" value="Xyl_isomerase-like_sf"/>
</dbReference>
<dbReference type="GO" id="GO:0046279">
    <property type="term" value="P:3,4-dihydroxybenzoate biosynthetic process"/>
    <property type="evidence" value="ECO:0007669"/>
    <property type="project" value="UniProtKB-UniRule"/>
</dbReference>
<comment type="function">
    <text evidence="2">Catalyzes the conversion of 3-dehydroshikimate to protocatechuate (3,4-dihydroxybenzoate), a common intermediate of quinate and shikimate degradation pathways.</text>
</comment>
<gene>
    <name evidence="4" type="ORF">E4167_12230</name>
</gene>
<dbReference type="SUPFAM" id="SSF51658">
    <property type="entry name" value="Xylose isomerase-like"/>
    <property type="match status" value="1"/>
</dbReference>
<dbReference type="CDD" id="cd07250">
    <property type="entry name" value="HPPD_C_like"/>
    <property type="match status" value="1"/>
</dbReference>
<feature type="binding site" evidence="2">
    <location>
        <position position="239"/>
    </location>
    <ligand>
        <name>a divalent metal cation</name>
        <dbReference type="ChEBI" id="CHEBI:60240"/>
        <note>catalytic</note>
    </ligand>
</feature>
<feature type="binding site" evidence="2">
    <location>
        <position position="518"/>
    </location>
    <ligand>
        <name>Mg(2+)</name>
        <dbReference type="ChEBI" id="CHEBI:18420"/>
    </ligand>
</feature>
<dbReference type="InterPro" id="IPR050009">
    <property type="entry name" value="QuiC"/>
</dbReference>
<dbReference type="InterPro" id="IPR041735">
    <property type="entry name" value="4OHPhenylPyrv_dOase_C"/>
</dbReference>
<sequence>MQRSIATVSLSGTLPEKLEAIAAAGFDGVEIFENDLLYYDGSPREVRQICTDLGLAITLFQPFRDFEGCRRDRLARNLERAERKFDLMHELGTDLVLVCSNASADCVGDERILLDDLSLLAEHAGRRGLRIGYEALAWGRHVNTWQQVWNLVRQVDHPSLGVLLDSFHTLSLKGDPNAIAEIPGDKIFFVQMADAPILAMDVLEWSRHFRCFPGQGEFDLAGFLAPIIKSGYTGPLSLEIFNDGFRAAPTRANAADGLRSLLYLEEKTRQRLAQERPAAPLDILFETPPASEYDGIEFLEFAVDEDLGAKLTQWLERLGFVKAGQHRSKSVSLLRQGDINLILNCEPYSFAHNFFEAHGPSLCATAIRVKDSAKALERAVAYKGQPYRGLVGPNELELAAVRAPDGSLIYLVDPSEGVYDTDFNLQPAAATSGGLLRIDHMAMALPTDSLDSWVLFYKSLLDFEADDEVVLPDPYGLVKSRALRSRCSSIRLPLNISENRNTAISHALSSYRGSGVHHIAFDCADIFAEVRRAKEVGVPLLDIPLNYYDDLAARFDFDDEFLSELAYYNVLYDRDAQGGELFHVYTEPFEGRFFFEIIQRKHGYAGYGAANVAVRLAAMAKSRSGAVRQARL</sequence>
<dbReference type="EC" id="4.2.1.118" evidence="2"/>
<dbReference type="PROSITE" id="PS51819">
    <property type="entry name" value="VOC"/>
    <property type="match status" value="2"/>
</dbReference>
<feature type="domain" description="VOC" evidence="3">
    <location>
        <begin position="295"/>
        <end position="414"/>
    </location>
</feature>
<feature type="binding site" evidence="2">
    <location>
        <position position="440"/>
    </location>
    <ligand>
        <name>Mg(2+)</name>
        <dbReference type="ChEBI" id="CHEBI:18420"/>
    </ligand>
</feature>
<dbReference type="InterPro" id="IPR041736">
    <property type="entry name" value="4OHPhenylPyrv_dOase_N"/>
</dbReference>
<dbReference type="CDD" id="cd08342">
    <property type="entry name" value="HPPD_N_like"/>
    <property type="match status" value="1"/>
</dbReference>
<evidence type="ECO:0000256" key="1">
    <source>
        <dbReference type="ARBA" id="ARBA00022723"/>
    </source>
</evidence>
<comment type="catalytic activity">
    <reaction evidence="2">
        <text>3-dehydroshikimate = 3,4-dihydroxybenzoate + H2O</text>
        <dbReference type="Rhea" id="RHEA:24848"/>
        <dbReference type="ChEBI" id="CHEBI:15377"/>
        <dbReference type="ChEBI" id="CHEBI:16630"/>
        <dbReference type="ChEBI" id="CHEBI:36241"/>
        <dbReference type="EC" id="4.2.1.118"/>
    </reaction>
</comment>
<dbReference type="InterPro" id="IPR004360">
    <property type="entry name" value="Glyas_Fos-R_dOase_dom"/>
</dbReference>
<dbReference type="GO" id="GO:0046872">
    <property type="term" value="F:metal ion binding"/>
    <property type="evidence" value="ECO:0007669"/>
    <property type="project" value="UniProtKB-UniRule"/>
</dbReference>
<keyword evidence="2" id="KW-0456">Lyase</keyword>
<dbReference type="SUPFAM" id="SSF54593">
    <property type="entry name" value="Glyoxalase/Bleomycin resistance protein/Dihydroxybiphenyl dioxygenase"/>
    <property type="match status" value="1"/>
</dbReference>
<comment type="cofactor">
    <cofactor evidence="2">
        <name>a divalent metal cation</name>
        <dbReference type="ChEBI" id="CHEBI:60240"/>
    </cofactor>
</comment>
<feature type="binding site" evidence="2">
    <location>
        <position position="191"/>
    </location>
    <ligand>
        <name>a divalent metal cation</name>
        <dbReference type="ChEBI" id="CHEBI:60240"/>
        <note>catalytic</note>
    </ligand>
</feature>
<feature type="binding site" evidence="2">
    <location>
        <position position="134"/>
    </location>
    <ligand>
        <name>a divalent metal cation</name>
        <dbReference type="ChEBI" id="CHEBI:60240"/>
        <note>catalytic</note>
    </ligand>
</feature>
<comment type="similarity">
    <text evidence="2">Belongs to the bacterial two-domain DSD family.</text>
</comment>
<protein>
    <recommendedName>
        <fullName evidence="2">3-dehydroshikimate dehydratase</fullName>
        <shortName evidence="2">DSD</shortName>
        <ecNumber evidence="2">4.2.1.118</ecNumber>
    </recommendedName>
</protein>
<organism evidence="4 5">
    <name type="scientific">Pseudomonas veronii</name>
    <dbReference type="NCBI Taxonomy" id="76761"/>
    <lineage>
        <taxon>Bacteria</taxon>
        <taxon>Pseudomonadati</taxon>
        <taxon>Pseudomonadota</taxon>
        <taxon>Gammaproteobacteria</taxon>
        <taxon>Pseudomonadales</taxon>
        <taxon>Pseudomonadaceae</taxon>
        <taxon>Pseudomonas</taxon>
    </lineage>
</organism>
<dbReference type="InterPro" id="IPR013022">
    <property type="entry name" value="Xyl_isomerase-like_TIM-brl"/>
</dbReference>
<keyword evidence="1 2" id="KW-0479">Metal-binding</keyword>
<dbReference type="NCBIfam" id="NF042435">
    <property type="entry name" value="DhshikDhtase_QuiC"/>
    <property type="match status" value="1"/>
</dbReference>
<comment type="pathway">
    <text evidence="2">Aromatic compound metabolism; 3,4-dihydroxybenzoate biosynthesis.</text>
</comment>
<dbReference type="PANTHER" id="PTHR12110">
    <property type="entry name" value="HYDROXYPYRUVATE ISOMERASE"/>
    <property type="match status" value="1"/>
</dbReference>
<evidence type="ECO:0000313" key="5">
    <source>
        <dbReference type="Proteomes" id="UP000298274"/>
    </source>
</evidence>
<feature type="binding site" evidence="2">
    <location>
        <position position="165"/>
    </location>
    <ligand>
        <name>a divalent metal cation</name>
        <dbReference type="ChEBI" id="CHEBI:60240"/>
        <note>catalytic</note>
    </ligand>
</feature>
<dbReference type="Pfam" id="PF01261">
    <property type="entry name" value="AP_endonuc_2"/>
    <property type="match status" value="1"/>
</dbReference>
<dbReference type="Gene3D" id="3.20.20.150">
    <property type="entry name" value="Divalent-metal-dependent TIM barrel enzymes"/>
    <property type="match status" value="1"/>
</dbReference>
<dbReference type="RefSeq" id="WP_046482179.1">
    <property type="nucleotide sequence ID" value="NZ_CP039631.3"/>
</dbReference>
<dbReference type="InterPro" id="IPR043700">
    <property type="entry name" value="DSD"/>
</dbReference>
<dbReference type="InterPro" id="IPR037523">
    <property type="entry name" value="VOC_core"/>
</dbReference>
<evidence type="ECO:0000256" key="2">
    <source>
        <dbReference type="HAMAP-Rule" id="MF_02238"/>
    </source>
</evidence>
<reference evidence="5" key="1">
    <citation type="submission" date="2019-04" db="EMBL/GenBank/DDBJ databases">
        <title>Complete genome sequence of Pseudomonas veronii strain PVy, a versatile degrader capable of using multiple contaminants as sole carbon sources.</title>
        <authorList>
            <person name="Lopez-Echartea E."/>
            <person name="Ridl J."/>
            <person name="Pajer P."/>
            <person name="Strejcek M."/>
            <person name="Suman J."/>
            <person name="Uhlik O."/>
        </authorList>
    </citation>
    <scope>NUCLEOTIDE SEQUENCE [LARGE SCALE GENOMIC DNA]</scope>
    <source>
        <strain evidence="5">Pvy</strain>
    </source>
</reference>
<evidence type="ECO:0000313" key="4">
    <source>
        <dbReference type="EMBL" id="QCG65862.1"/>
    </source>
</evidence>
<evidence type="ECO:0000259" key="3">
    <source>
        <dbReference type="PROSITE" id="PS51819"/>
    </source>
</evidence>
<dbReference type="InterPro" id="IPR050312">
    <property type="entry name" value="IolE/XylAMocC-like"/>
</dbReference>
<dbReference type="AlphaFoldDB" id="A0A4P7Y470"/>
<dbReference type="EMBL" id="CP039631">
    <property type="protein sequence ID" value="QCG65862.1"/>
    <property type="molecule type" value="Genomic_DNA"/>
</dbReference>
<feature type="domain" description="VOC" evidence="3">
    <location>
        <begin position="437"/>
        <end position="587"/>
    </location>
</feature>
<dbReference type="PANTHER" id="PTHR12110:SF21">
    <property type="entry name" value="XYLOSE ISOMERASE-LIKE TIM BARREL DOMAIN-CONTAINING PROTEIN"/>
    <property type="match status" value="1"/>
</dbReference>
<dbReference type="Proteomes" id="UP000298274">
    <property type="component" value="Chromosome"/>
</dbReference>
<dbReference type="Pfam" id="PF14696">
    <property type="entry name" value="Glyoxalase_5"/>
    <property type="match status" value="1"/>
</dbReference>
<dbReference type="Pfam" id="PF00903">
    <property type="entry name" value="Glyoxalase"/>
    <property type="match status" value="1"/>
</dbReference>
<dbReference type="HAMAP" id="MF_02238">
    <property type="entry name" value="DSD"/>
    <property type="match status" value="1"/>
</dbReference>
<dbReference type="UniPathway" id="UPA00088"/>
<name>A0A4P7Y470_PSEVE</name>
<dbReference type="InterPro" id="IPR029068">
    <property type="entry name" value="Glyas_Bleomycin-R_OHBP_Dase"/>
</dbReference>
<feature type="binding site" evidence="2">
    <location>
        <position position="596"/>
    </location>
    <ligand>
        <name>Mg(2+)</name>
        <dbReference type="ChEBI" id="CHEBI:18420"/>
    </ligand>
</feature>
<accession>A0A4P7Y470</accession>
<dbReference type="GO" id="GO:0046565">
    <property type="term" value="F:3-dehydroshikimate dehydratase activity"/>
    <property type="evidence" value="ECO:0007669"/>
    <property type="project" value="UniProtKB-UniRule"/>
</dbReference>